<reference evidence="1 2" key="1">
    <citation type="journal article" date="2015" name="Genome Announc.">
        <title>Expanding the biotechnology potential of lactobacilli through comparative genomics of 213 strains and associated genera.</title>
        <authorList>
            <person name="Sun Z."/>
            <person name="Harris H.M."/>
            <person name="McCann A."/>
            <person name="Guo C."/>
            <person name="Argimon S."/>
            <person name="Zhang W."/>
            <person name="Yang X."/>
            <person name="Jeffery I.B."/>
            <person name="Cooney J.C."/>
            <person name="Kagawa T.F."/>
            <person name="Liu W."/>
            <person name="Song Y."/>
            <person name="Salvetti E."/>
            <person name="Wrobel A."/>
            <person name="Rasinkangas P."/>
            <person name="Parkhill J."/>
            <person name="Rea M.C."/>
            <person name="O'Sullivan O."/>
            <person name="Ritari J."/>
            <person name="Douillard F.P."/>
            <person name="Paul Ross R."/>
            <person name="Yang R."/>
            <person name="Briner A.E."/>
            <person name="Felis G.E."/>
            <person name="de Vos W.M."/>
            <person name="Barrangou R."/>
            <person name="Klaenhammer T.R."/>
            <person name="Caufield P.W."/>
            <person name="Cui Y."/>
            <person name="Zhang H."/>
            <person name="O'Toole P.W."/>
        </authorList>
    </citation>
    <scope>NUCLEOTIDE SEQUENCE [LARGE SCALE GENOMIC DNA]</scope>
    <source>
        <strain evidence="1 2">DSM 22408</strain>
    </source>
</reference>
<comment type="caution">
    <text evidence="1">The sequence shown here is derived from an EMBL/GenBank/DDBJ whole genome shotgun (WGS) entry which is preliminary data.</text>
</comment>
<accession>A0A0R2KHK5</accession>
<dbReference type="Proteomes" id="UP000051500">
    <property type="component" value="Unassembled WGS sequence"/>
</dbReference>
<name>A0A0R2KHK5_9LACO</name>
<sequence>MKVTKESIDKKLGFDFVTYTQGFGIENECDIETPNPFKILTEEEEDFIIEYMYNISKNEK</sequence>
<dbReference type="AlphaFoldDB" id="A0A0R2KHK5"/>
<dbReference type="RefSeq" id="WP_027107264.1">
    <property type="nucleotide sequence ID" value="NZ_KE383993.1"/>
</dbReference>
<evidence type="ECO:0000313" key="2">
    <source>
        <dbReference type="Proteomes" id="UP000051500"/>
    </source>
</evidence>
<dbReference type="OrthoDB" id="2344972at2"/>
<evidence type="ECO:0000313" key="1">
    <source>
        <dbReference type="EMBL" id="KRN88864.1"/>
    </source>
</evidence>
<dbReference type="EMBL" id="JQBZ01000025">
    <property type="protein sequence ID" value="KRN88864.1"/>
    <property type="molecule type" value="Genomic_DNA"/>
</dbReference>
<protein>
    <submittedName>
        <fullName evidence="1">Uncharacterized protein</fullName>
    </submittedName>
</protein>
<gene>
    <name evidence="1" type="ORF">IV53_GL000834</name>
</gene>
<proteinExistence type="predicted"/>
<keyword evidence="2" id="KW-1185">Reference proteome</keyword>
<organism evidence="1 2">
    <name type="scientific">Ligilactobacillus ceti DSM 22408</name>
    <dbReference type="NCBI Taxonomy" id="1122146"/>
    <lineage>
        <taxon>Bacteria</taxon>
        <taxon>Bacillati</taxon>
        <taxon>Bacillota</taxon>
        <taxon>Bacilli</taxon>
        <taxon>Lactobacillales</taxon>
        <taxon>Lactobacillaceae</taxon>
        <taxon>Ligilactobacillus</taxon>
    </lineage>
</organism>
<dbReference type="PATRIC" id="fig|1122146.4.peg.864"/>